<dbReference type="EMBL" id="OCYT01000155">
    <property type="protein sequence ID" value="SON89606.1"/>
    <property type="molecule type" value="Genomic_DNA"/>
</dbReference>
<gene>
    <name evidence="1" type="ORF">XAP6984_940004</name>
    <name evidence="2" type="ORF">XAP7430_930004</name>
</gene>
<evidence type="ECO:0000313" key="2">
    <source>
        <dbReference type="EMBL" id="SON92943.1"/>
    </source>
</evidence>
<evidence type="ECO:0008006" key="5">
    <source>
        <dbReference type="Google" id="ProtNLM"/>
    </source>
</evidence>
<accession>A0AB38E5R6</accession>
<dbReference type="Proteomes" id="UP000234181">
    <property type="component" value="Unassembled WGS sequence"/>
</dbReference>
<dbReference type="Proteomes" id="UP000234166">
    <property type="component" value="Unassembled WGS sequence"/>
</dbReference>
<organism evidence="2 3">
    <name type="scientific">Xanthomonas campestris pv. phaseoli</name>
    <dbReference type="NCBI Taxonomy" id="317013"/>
    <lineage>
        <taxon>Bacteria</taxon>
        <taxon>Pseudomonadati</taxon>
        <taxon>Pseudomonadota</taxon>
        <taxon>Gammaproteobacteria</taxon>
        <taxon>Lysobacterales</taxon>
        <taxon>Lysobacteraceae</taxon>
        <taxon>Xanthomonas</taxon>
    </lineage>
</organism>
<evidence type="ECO:0000313" key="4">
    <source>
        <dbReference type="Proteomes" id="UP000234181"/>
    </source>
</evidence>
<reference evidence="3 4" key="1">
    <citation type="submission" date="2017-10" db="EMBL/GenBank/DDBJ databases">
        <authorList>
            <person name="Regsiter A."/>
            <person name="William W."/>
        </authorList>
    </citation>
    <scope>NUCLEOTIDE SEQUENCE [LARGE SCALE GENOMIC DNA]</scope>
    <source>
        <strain evidence="1 4">CFBP6984</strain>
        <strain evidence="2 3">CFBP7430</strain>
    </source>
</reference>
<evidence type="ECO:0000313" key="1">
    <source>
        <dbReference type="EMBL" id="SON89606.1"/>
    </source>
</evidence>
<comment type="caution">
    <text evidence="2">The sequence shown here is derived from an EMBL/GenBank/DDBJ whole genome shotgun (WGS) entry which is preliminary data.</text>
</comment>
<protein>
    <recommendedName>
        <fullName evidence="5">Secreted protein</fullName>
    </recommendedName>
</protein>
<keyword evidence="4" id="KW-1185">Reference proteome</keyword>
<evidence type="ECO:0000313" key="3">
    <source>
        <dbReference type="Proteomes" id="UP000234166"/>
    </source>
</evidence>
<dbReference type="AlphaFoldDB" id="A0AB38E5R6"/>
<dbReference type="EMBL" id="OCYS01000153">
    <property type="protein sequence ID" value="SON92943.1"/>
    <property type="molecule type" value="Genomic_DNA"/>
</dbReference>
<dbReference type="RefSeq" id="WP_256359326.1">
    <property type="nucleotide sequence ID" value="NZ_CP012048.1"/>
</dbReference>
<sequence length="42" mass="4334">MSITTLALGLAASVLLLAGLGRAAFRAGYGLMDDVMDPKPQK</sequence>
<proteinExistence type="predicted"/>
<name>A0AB38E5R6_XANCH</name>